<evidence type="ECO:0000256" key="1">
    <source>
        <dbReference type="SAM" id="Coils"/>
    </source>
</evidence>
<dbReference type="Proteomes" id="UP001178507">
    <property type="component" value="Unassembled WGS sequence"/>
</dbReference>
<feature type="coiled-coil region" evidence="1">
    <location>
        <begin position="697"/>
        <end position="724"/>
    </location>
</feature>
<organism evidence="3 4">
    <name type="scientific">Effrenium voratum</name>
    <dbReference type="NCBI Taxonomy" id="2562239"/>
    <lineage>
        <taxon>Eukaryota</taxon>
        <taxon>Sar</taxon>
        <taxon>Alveolata</taxon>
        <taxon>Dinophyceae</taxon>
        <taxon>Suessiales</taxon>
        <taxon>Symbiodiniaceae</taxon>
        <taxon>Effrenium</taxon>
    </lineage>
</organism>
<feature type="coiled-coil region" evidence="1">
    <location>
        <begin position="616"/>
        <end position="643"/>
    </location>
</feature>
<keyword evidence="1" id="KW-0175">Coiled coil</keyword>
<evidence type="ECO:0000256" key="2">
    <source>
        <dbReference type="SAM" id="MobiDB-lite"/>
    </source>
</evidence>
<keyword evidence="4" id="KW-1185">Reference proteome</keyword>
<gene>
    <name evidence="3" type="ORF">EVOR1521_LOCUS10130</name>
</gene>
<proteinExistence type="predicted"/>
<feature type="coiled-coil region" evidence="1">
    <location>
        <begin position="494"/>
        <end position="521"/>
    </location>
</feature>
<protein>
    <submittedName>
        <fullName evidence="3">Uncharacterized protein</fullName>
    </submittedName>
</protein>
<comment type="caution">
    <text evidence="3">The sequence shown here is derived from an EMBL/GenBank/DDBJ whole genome shotgun (WGS) entry which is preliminary data.</text>
</comment>
<feature type="region of interest" description="Disordered" evidence="2">
    <location>
        <begin position="118"/>
        <end position="138"/>
    </location>
</feature>
<feature type="coiled-coil region" evidence="1">
    <location>
        <begin position="326"/>
        <end position="378"/>
    </location>
</feature>
<feature type="compositionally biased region" description="Basic and acidic residues" evidence="2">
    <location>
        <begin position="118"/>
        <end position="135"/>
    </location>
</feature>
<dbReference type="EMBL" id="CAUJNA010000949">
    <property type="protein sequence ID" value="CAJ1382861.1"/>
    <property type="molecule type" value="Genomic_DNA"/>
</dbReference>
<name>A0AA36MWZ1_9DINO</name>
<evidence type="ECO:0000313" key="3">
    <source>
        <dbReference type="EMBL" id="CAJ1382861.1"/>
    </source>
</evidence>
<dbReference type="AlphaFoldDB" id="A0AA36MWZ1"/>
<accession>A0AA36MWZ1</accession>
<evidence type="ECO:0000313" key="4">
    <source>
        <dbReference type="Proteomes" id="UP001178507"/>
    </source>
</evidence>
<reference evidence="3" key="1">
    <citation type="submission" date="2023-08" db="EMBL/GenBank/DDBJ databases">
        <authorList>
            <person name="Chen Y."/>
            <person name="Shah S."/>
            <person name="Dougan E. K."/>
            <person name="Thang M."/>
            <person name="Chan C."/>
        </authorList>
    </citation>
    <scope>NUCLEOTIDE SEQUENCE</scope>
</reference>
<feature type="coiled-coil region" evidence="1">
    <location>
        <begin position="208"/>
        <end position="263"/>
    </location>
</feature>
<sequence>MAAHLRALDATEQLHARKVASLLNSQNRLRCENAALKREDVARRASGRGAALARAEQELLQQDAILRAFYNFLGKDTARKQILRALEAGPKRIRPTTREELRWRLEDARAELSELRAQKAKSEAVEQPSKPREGGEVEAELAAQRRAIEEWKQRIAKQEQSNAGHQVEIVSLERALQSGLERLDAPARSAAARPPWQLLACQAPEPDVQALKERLRSQDKALSALREERVRSEEQLMASQRKTQELSQELHDRRGELQRLRARSGDAKRQIGIIQQGEILSLQKDLQARQLAVEEVQARRKSFSADQKGAVLDGQRRVSVLQSDVARQEQRGLEELKAQLAAEEAALSAQHDEQLLEMSRAEKQAEAAIELCRKEQALVRAEAEEEGAVSAAFAEADWTVSAVGEAAAAAAVAAEAALKSSPAAAEVAARAAAEVAEALAAAGGSSPRRAAEAGRVAAARLASKGLAERRASLAGATEFQEGLWQKSVRVREETSAMETRREELRLEKIDLELELETSEKQLEDRKYREKGGASGASLVVRPDATVSKVDLACLRAELAVQQSVTEQEVAQCRAEVEQAESMLGEVSEAAAEQRCAAASRSEALSALKLKDRPSLLEEAREERRVAKESLRAAHAELDRLRRRSEDPPAPDDASCIESEVSEDWIRVPIHLEPRTDRGKLVAEVEAKKELLAQCGVAAALHAEAEALDIQNLNLQEEKRDLEMRVSAAQFALKHWLQRDKAAQPTVGCAFCQHCQLRS</sequence>